<feature type="compositionally biased region" description="Low complexity" evidence="1">
    <location>
        <begin position="64"/>
        <end position="73"/>
    </location>
</feature>
<dbReference type="AlphaFoldDB" id="A0A4Y4DZS9"/>
<gene>
    <name evidence="2" type="ORF">CCE02nite_29380</name>
</gene>
<dbReference type="Proteomes" id="UP000316659">
    <property type="component" value="Unassembled WGS sequence"/>
</dbReference>
<evidence type="ECO:0000256" key="1">
    <source>
        <dbReference type="SAM" id="MobiDB-lite"/>
    </source>
</evidence>
<accession>A0A4Y4DZS9</accession>
<feature type="region of interest" description="Disordered" evidence="1">
    <location>
        <begin position="27"/>
        <end position="116"/>
    </location>
</feature>
<reference evidence="2 3" key="1">
    <citation type="submission" date="2019-06" db="EMBL/GenBank/DDBJ databases">
        <title>Whole genome shotgun sequence of Cellulosimicrobium cellulans NBRC 15516.</title>
        <authorList>
            <person name="Hosoyama A."/>
            <person name="Uohara A."/>
            <person name="Ohji S."/>
            <person name="Ichikawa N."/>
        </authorList>
    </citation>
    <scope>NUCLEOTIDE SEQUENCE [LARGE SCALE GENOMIC DNA]</scope>
    <source>
        <strain evidence="2 3">NBRC 15516</strain>
    </source>
</reference>
<sequence>MRVAGRRAPDDAAAFAPVVELFPVVGRARDMPEDAAGLDVDERDDAPDAVGPDRAGFDPDDPRAGPVAGRAGAPGRGGRREDGMPRLCCRGGPGSGSTRGASANVSRSTRHLHPRP</sequence>
<dbReference type="EMBL" id="BJNZ01000021">
    <property type="protein sequence ID" value="GED10939.1"/>
    <property type="molecule type" value="Genomic_DNA"/>
</dbReference>
<proteinExistence type="predicted"/>
<evidence type="ECO:0000313" key="2">
    <source>
        <dbReference type="EMBL" id="GED10939.1"/>
    </source>
</evidence>
<name>A0A4Y4DZS9_CELCE</name>
<organism evidence="2 3">
    <name type="scientific">Cellulosimicrobium cellulans</name>
    <name type="common">Arthrobacter luteus</name>
    <dbReference type="NCBI Taxonomy" id="1710"/>
    <lineage>
        <taxon>Bacteria</taxon>
        <taxon>Bacillati</taxon>
        <taxon>Actinomycetota</taxon>
        <taxon>Actinomycetes</taxon>
        <taxon>Micrococcales</taxon>
        <taxon>Promicromonosporaceae</taxon>
        <taxon>Cellulosimicrobium</taxon>
    </lineage>
</organism>
<protein>
    <submittedName>
        <fullName evidence="2">Uncharacterized protein</fullName>
    </submittedName>
</protein>
<evidence type="ECO:0000313" key="3">
    <source>
        <dbReference type="Proteomes" id="UP000316659"/>
    </source>
</evidence>
<comment type="caution">
    <text evidence="2">The sequence shown here is derived from an EMBL/GenBank/DDBJ whole genome shotgun (WGS) entry which is preliminary data.</text>
</comment>
<feature type="compositionally biased region" description="Polar residues" evidence="1">
    <location>
        <begin position="98"/>
        <end position="107"/>
    </location>
</feature>